<evidence type="ECO:0000313" key="2">
    <source>
        <dbReference type="EMBL" id="QCE10682.1"/>
    </source>
</evidence>
<dbReference type="AlphaFoldDB" id="A0A4D6NCP9"/>
<keyword evidence="3" id="KW-1185">Reference proteome</keyword>
<feature type="region of interest" description="Disordered" evidence="1">
    <location>
        <begin position="117"/>
        <end position="138"/>
    </location>
</feature>
<organism evidence="2 3">
    <name type="scientific">Vigna unguiculata</name>
    <name type="common">Cowpea</name>
    <dbReference type="NCBI Taxonomy" id="3917"/>
    <lineage>
        <taxon>Eukaryota</taxon>
        <taxon>Viridiplantae</taxon>
        <taxon>Streptophyta</taxon>
        <taxon>Embryophyta</taxon>
        <taxon>Tracheophyta</taxon>
        <taxon>Spermatophyta</taxon>
        <taxon>Magnoliopsida</taxon>
        <taxon>eudicotyledons</taxon>
        <taxon>Gunneridae</taxon>
        <taxon>Pentapetalae</taxon>
        <taxon>rosids</taxon>
        <taxon>fabids</taxon>
        <taxon>Fabales</taxon>
        <taxon>Fabaceae</taxon>
        <taxon>Papilionoideae</taxon>
        <taxon>50 kb inversion clade</taxon>
        <taxon>NPAAA clade</taxon>
        <taxon>indigoferoid/millettioid clade</taxon>
        <taxon>Phaseoleae</taxon>
        <taxon>Vigna</taxon>
    </lineage>
</organism>
<evidence type="ECO:0000313" key="3">
    <source>
        <dbReference type="Proteomes" id="UP000501690"/>
    </source>
</evidence>
<gene>
    <name evidence="2" type="ORF">DEO72_LG10g1913</name>
</gene>
<dbReference type="EMBL" id="CP039354">
    <property type="protein sequence ID" value="QCE10682.1"/>
    <property type="molecule type" value="Genomic_DNA"/>
</dbReference>
<sequence length="138" mass="15584">MEATASSPSCERQPPQVLLPVSVQPPFLQSPPRAFLHHRKFLQERRAATIFVRTGATSRLHTTILHSRNFHLHAAAMAAPASNPPFLHLKPPQLRPQQQLHTHLFQPLLCHRQALPEKEEPCRQPSLPSPSPLHLQKP</sequence>
<proteinExistence type="predicted"/>
<name>A0A4D6NCP9_VIGUN</name>
<evidence type="ECO:0000256" key="1">
    <source>
        <dbReference type="SAM" id="MobiDB-lite"/>
    </source>
</evidence>
<protein>
    <submittedName>
        <fullName evidence="2">Uncharacterized protein</fullName>
    </submittedName>
</protein>
<reference evidence="2 3" key="1">
    <citation type="submission" date="2019-04" db="EMBL/GenBank/DDBJ databases">
        <title>An improved genome assembly and genetic linkage map for asparagus bean, Vigna unguiculata ssp. sesquipedialis.</title>
        <authorList>
            <person name="Xia Q."/>
            <person name="Zhang R."/>
            <person name="Dong Y."/>
        </authorList>
    </citation>
    <scope>NUCLEOTIDE SEQUENCE [LARGE SCALE GENOMIC DNA]</scope>
    <source>
        <tissue evidence="2">Leaf</tissue>
    </source>
</reference>
<dbReference type="Proteomes" id="UP000501690">
    <property type="component" value="Linkage Group LG10"/>
</dbReference>
<accession>A0A4D6NCP9</accession>